<feature type="compositionally biased region" description="Basic residues" evidence="1">
    <location>
        <begin position="208"/>
        <end position="218"/>
    </location>
</feature>
<dbReference type="AlphaFoldDB" id="A0A061QGY8"/>
<dbReference type="EMBL" id="GBEZ01027642">
    <property type="protein sequence ID" value="JAC59692.1"/>
    <property type="molecule type" value="Transcribed_RNA"/>
</dbReference>
<evidence type="ECO:0000313" key="2">
    <source>
        <dbReference type="EMBL" id="JAC59692.1"/>
    </source>
</evidence>
<protein>
    <submittedName>
        <fullName evidence="2">Uncharacterized protein</fullName>
    </submittedName>
</protein>
<evidence type="ECO:0000256" key="1">
    <source>
        <dbReference type="SAM" id="MobiDB-lite"/>
    </source>
</evidence>
<feature type="compositionally biased region" description="Basic and acidic residues" evidence="1">
    <location>
        <begin position="233"/>
        <end position="242"/>
    </location>
</feature>
<accession>A0A061QGY8</accession>
<organism evidence="2">
    <name type="scientific">Tetraselmis sp. GSL018</name>
    <dbReference type="NCBI Taxonomy" id="582737"/>
    <lineage>
        <taxon>Eukaryota</taxon>
        <taxon>Viridiplantae</taxon>
        <taxon>Chlorophyta</taxon>
        <taxon>core chlorophytes</taxon>
        <taxon>Chlorodendrophyceae</taxon>
        <taxon>Chlorodendrales</taxon>
        <taxon>Chlorodendraceae</taxon>
        <taxon>Tetraselmis</taxon>
    </lineage>
</organism>
<gene>
    <name evidence="2" type="ORF">TSPGSL018_30821</name>
</gene>
<feature type="non-terminal residue" evidence="2">
    <location>
        <position position="253"/>
    </location>
</feature>
<feature type="compositionally biased region" description="Gly residues" evidence="1">
    <location>
        <begin position="243"/>
        <end position="253"/>
    </location>
</feature>
<proteinExistence type="predicted"/>
<sequence length="253" mass="28034">MEESVERIVRRVVKEELDSFRKTLLNDLLISPRKDDQHNVEEQPVQHPQQSVLPPPHTHQDSKHQLVSQPAGLPDSHGFEGPPQVSSGEEATPSIVHHSQNDLHFSGTPLVSVLASGLFQERKRWTREMEDELEELLIAHTKGPDGLAEDRFTWQAIQAASKTMKHLSREAIRKKAKRMLASLAEGTVGQLVPPPAARGPSSPGGLRRASRLRLRSARRPCPPRAAHARRLEHRLPPGRRGDAAGGRDGVGEP</sequence>
<reference evidence="2" key="1">
    <citation type="submission" date="2014-05" db="EMBL/GenBank/DDBJ databases">
        <title>The transcriptome of the halophilic microalga Tetraselmis sp. GSL018 isolated from the Great Salt Lake, Utah.</title>
        <authorList>
            <person name="Jinkerson R.E."/>
            <person name="D'Adamo S."/>
            <person name="Posewitz M.C."/>
        </authorList>
    </citation>
    <scope>NUCLEOTIDE SEQUENCE</scope>
    <source>
        <strain evidence="2">GSL018</strain>
    </source>
</reference>
<feature type="region of interest" description="Disordered" evidence="1">
    <location>
        <begin position="34"/>
        <end position="98"/>
    </location>
</feature>
<name>A0A061QGY8_9CHLO</name>
<feature type="region of interest" description="Disordered" evidence="1">
    <location>
        <begin position="190"/>
        <end position="253"/>
    </location>
</feature>
<feature type="compositionally biased region" description="Low complexity" evidence="1">
    <location>
        <begin position="198"/>
        <end position="207"/>
    </location>
</feature>